<organism evidence="2 3">
    <name type="scientific">Solanum commersonii</name>
    <name type="common">Commerson's wild potato</name>
    <name type="synonym">Commerson's nightshade</name>
    <dbReference type="NCBI Taxonomy" id="4109"/>
    <lineage>
        <taxon>Eukaryota</taxon>
        <taxon>Viridiplantae</taxon>
        <taxon>Streptophyta</taxon>
        <taxon>Embryophyta</taxon>
        <taxon>Tracheophyta</taxon>
        <taxon>Spermatophyta</taxon>
        <taxon>Magnoliopsida</taxon>
        <taxon>eudicotyledons</taxon>
        <taxon>Gunneridae</taxon>
        <taxon>Pentapetalae</taxon>
        <taxon>asterids</taxon>
        <taxon>lamiids</taxon>
        <taxon>Solanales</taxon>
        <taxon>Solanaceae</taxon>
        <taxon>Solanoideae</taxon>
        <taxon>Solaneae</taxon>
        <taxon>Solanum</taxon>
    </lineage>
</organism>
<dbReference type="AlphaFoldDB" id="A0A9J5XWI5"/>
<proteinExistence type="predicted"/>
<gene>
    <name evidence="2" type="ORF">H5410_042086</name>
</gene>
<evidence type="ECO:0000313" key="2">
    <source>
        <dbReference type="EMBL" id="KAG5591572.1"/>
    </source>
</evidence>
<keyword evidence="3" id="KW-1185">Reference proteome</keyword>
<feature type="region of interest" description="Disordered" evidence="1">
    <location>
        <begin position="41"/>
        <end position="116"/>
    </location>
</feature>
<accession>A0A9J5XWI5</accession>
<evidence type="ECO:0000313" key="3">
    <source>
        <dbReference type="Proteomes" id="UP000824120"/>
    </source>
</evidence>
<sequence>MTEAFKRLNAKVEALLQENTKLMEQIKSLKGCAFPNECKKIQSDNKDTASPDQTVAGKDTSNPFMAVTLPKSEGEGSSSRRSGEEDYGEHSYYQDAQNPNADDDSGMSFDSSPAQP</sequence>
<reference evidence="2 3" key="1">
    <citation type="submission" date="2020-09" db="EMBL/GenBank/DDBJ databases">
        <title>De no assembly of potato wild relative species, Solanum commersonii.</title>
        <authorList>
            <person name="Cho K."/>
        </authorList>
    </citation>
    <scope>NUCLEOTIDE SEQUENCE [LARGE SCALE GENOMIC DNA]</scope>
    <source>
        <strain evidence="2">LZ3.2</strain>
        <tissue evidence="2">Leaf</tissue>
    </source>
</reference>
<protein>
    <submittedName>
        <fullName evidence="2">Uncharacterized protein</fullName>
    </submittedName>
</protein>
<dbReference type="Proteomes" id="UP000824120">
    <property type="component" value="Chromosome 8"/>
</dbReference>
<name>A0A9J5XWI5_SOLCO</name>
<comment type="caution">
    <text evidence="2">The sequence shown here is derived from an EMBL/GenBank/DDBJ whole genome shotgun (WGS) entry which is preliminary data.</text>
</comment>
<dbReference type="EMBL" id="JACXVP010000008">
    <property type="protein sequence ID" value="KAG5591572.1"/>
    <property type="molecule type" value="Genomic_DNA"/>
</dbReference>
<evidence type="ECO:0000256" key="1">
    <source>
        <dbReference type="SAM" id="MobiDB-lite"/>
    </source>
</evidence>
<feature type="compositionally biased region" description="Polar residues" evidence="1">
    <location>
        <begin position="50"/>
        <end position="63"/>
    </location>
</feature>